<keyword evidence="6" id="KW-0813">Transport</keyword>
<dbReference type="GO" id="GO:0009279">
    <property type="term" value="C:cell outer membrane"/>
    <property type="evidence" value="ECO:0007669"/>
    <property type="project" value="UniProtKB-SubCell"/>
</dbReference>
<protein>
    <submittedName>
        <fullName evidence="10">Outer membrane protein F (Porin ompF)</fullName>
    </submittedName>
</protein>
<dbReference type="GO" id="GO:0034220">
    <property type="term" value="P:monoatomic ion transmembrane transport"/>
    <property type="evidence" value="ECO:0007669"/>
    <property type="project" value="InterPro"/>
</dbReference>
<dbReference type="PRINTS" id="PR00182">
    <property type="entry name" value="ECOLNEIPORIN"/>
</dbReference>
<feature type="chain" id="PRO_5002860889" evidence="9">
    <location>
        <begin position="45"/>
        <end position="380"/>
    </location>
</feature>
<dbReference type="InterPro" id="IPR050298">
    <property type="entry name" value="Gram-neg_bact_OMP"/>
</dbReference>
<evidence type="ECO:0000256" key="8">
    <source>
        <dbReference type="ARBA" id="ARBA00023237"/>
    </source>
</evidence>
<dbReference type="AlphaFoldDB" id="B7MWF2"/>
<evidence type="ECO:0000313" key="10">
    <source>
        <dbReference type="EMBL" id="CAR08418.2"/>
    </source>
</evidence>
<dbReference type="GO" id="GO:0046930">
    <property type="term" value="C:pore complex"/>
    <property type="evidence" value="ECO:0007669"/>
    <property type="project" value="UniProtKB-KW"/>
</dbReference>
<proteinExistence type="inferred from homology"/>
<evidence type="ECO:0000256" key="7">
    <source>
        <dbReference type="ARBA" id="ARBA00023136"/>
    </source>
</evidence>
<organism evidence="10 11">
    <name type="scientific">Escherichia coli O81 (strain ED1a)</name>
    <dbReference type="NCBI Taxonomy" id="585397"/>
    <lineage>
        <taxon>Bacteria</taxon>
        <taxon>Pseudomonadati</taxon>
        <taxon>Pseudomonadota</taxon>
        <taxon>Gammaproteobacteria</taxon>
        <taxon>Enterobacterales</taxon>
        <taxon>Enterobacteriaceae</taxon>
        <taxon>Escherichia</taxon>
    </lineage>
</organism>
<evidence type="ECO:0000256" key="9">
    <source>
        <dbReference type="SAM" id="SignalP"/>
    </source>
</evidence>
<sequence>MCFFWITALIDIFMKIIITREYIMKRKVLAMLVPALLVAGAANAAEIYNKDGNKVDFYGKMVGERIWSNTDDNNSENEDTSYARFGVKGETQITSELTGFGQFEYNLDASKPEGSNQEKTRLTFAGLKYNELGSFDYGRNYGVAYDAAAYTDMLVEWGGDSWASADNFMNGRTNGVATYRNSDFFGLVDGLNFAVQYQGKNSNRGVTKQNGDGYALSVDYNIEGFGFVGAYSKSDRTNEQAGDGYGDNAEVWSLAAKYDANNIYAAMMYGETRNMTVLANDHFANKTQNFEAVVQYQFDFGLRPSLGYVYSKGKDLYARDGHKGVDADRVNYIEVGTWYYFNKNMNVYTAYKFNLLDKDDAAITDAATDDQFAVGIVYQF</sequence>
<dbReference type="PANTHER" id="PTHR34501:SF8">
    <property type="entry name" value="OUTER MEMBRANE PORIN N-RELATED"/>
    <property type="match status" value="1"/>
</dbReference>
<dbReference type="CDD" id="cd00342">
    <property type="entry name" value="gram_neg_porins"/>
    <property type="match status" value="1"/>
</dbReference>
<name>B7MWF2_ECO81</name>
<keyword evidence="6" id="KW-0406">Ion transport</keyword>
<keyword evidence="5 9" id="KW-0732">Signal</keyword>
<dbReference type="KEGG" id="ecq:ECED1_2231"/>
<dbReference type="InterPro" id="IPR001897">
    <property type="entry name" value="Porin_gammaproteobac"/>
</dbReference>
<evidence type="ECO:0000256" key="6">
    <source>
        <dbReference type="ARBA" id="ARBA00023114"/>
    </source>
</evidence>
<comment type="subcellular location">
    <subcellularLocation>
        <location evidence="1">Cell outer membrane</location>
        <topology evidence="1">Multi-pass membrane protein</topology>
    </subcellularLocation>
</comment>
<dbReference type="Pfam" id="PF00267">
    <property type="entry name" value="Porin_1"/>
    <property type="match status" value="1"/>
</dbReference>
<dbReference type="InterPro" id="IPR023614">
    <property type="entry name" value="Porin_dom_sf"/>
</dbReference>
<evidence type="ECO:0000256" key="3">
    <source>
        <dbReference type="ARBA" id="ARBA00022452"/>
    </source>
</evidence>
<accession>B7MWF2</accession>
<dbReference type="PRINTS" id="PR00183">
    <property type="entry name" value="ECOLIPORIN"/>
</dbReference>
<dbReference type="Gene3D" id="2.40.160.10">
    <property type="entry name" value="Porin"/>
    <property type="match status" value="1"/>
</dbReference>
<gene>
    <name evidence="10" type="ordered locus">ECED1_2231</name>
</gene>
<evidence type="ECO:0000256" key="4">
    <source>
        <dbReference type="ARBA" id="ARBA00022692"/>
    </source>
</evidence>
<keyword evidence="8" id="KW-0998">Cell outer membrane</keyword>
<evidence type="ECO:0000256" key="5">
    <source>
        <dbReference type="ARBA" id="ARBA00022729"/>
    </source>
</evidence>
<reference evidence="11" key="1">
    <citation type="journal article" date="2009" name="PLoS Genet.">
        <title>Organised genome dynamics in the Escherichia coli species results in highly diverse adaptive paths.</title>
        <authorList>
            <person name="Touchon M."/>
            <person name="Hoede C."/>
            <person name="Tenaillon O."/>
            <person name="Barbe V."/>
            <person name="Baeriswyl S."/>
            <person name="Bidet P."/>
            <person name="Bingen E."/>
            <person name="Bonacorsi S."/>
            <person name="Bouchier C."/>
            <person name="Bouvet O."/>
            <person name="Calteau A."/>
            <person name="Chiapello H."/>
            <person name="Clermont O."/>
            <person name="Cruveiller S."/>
            <person name="Danchin A."/>
            <person name="Diard M."/>
            <person name="Dossat C."/>
            <person name="Karoui M.E."/>
            <person name="Frapy E."/>
            <person name="Garry L."/>
            <person name="Ghigo J.M."/>
            <person name="Gilles A.M."/>
            <person name="Johnson J."/>
            <person name="Le Bouguenec C."/>
            <person name="Lescat M."/>
            <person name="Mangenot S."/>
            <person name="Martinez-Jehanne V."/>
            <person name="Matic I."/>
            <person name="Nassif X."/>
            <person name="Oztas S."/>
            <person name="Petit M.A."/>
            <person name="Pichon C."/>
            <person name="Rouy Z."/>
            <person name="Ruf C.S."/>
            <person name="Schneider D."/>
            <person name="Tourret J."/>
            <person name="Vacherie B."/>
            <person name="Vallenet D."/>
            <person name="Medigue C."/>
            <person name="Rocha E.P.C."/>
            <person name="Denamur E."/>
        </authorList>
    </citation>
    <scope>NUCLEOTIDE SEQUENCE [LARGE SCALE GENOMIC DNA]</scope>
    <source>
        <strain evidence="11">ED1a</strain>
    </source>
</reference>
<dbReference type="HOGENOM" id="CLU_058202_0_0_6"/>
<dbReference type="PANTHER" id="PTHR34501">
    <property type="entry name" value="PROTEIN YDDL-RELATED"/>
    <property type="match status" value="1"/>
</dbReference>
<keyword evidence="6" id="KW-0626">Porin</keyword>
<dbReference type="InterPro" id="IPR001702">
    <property type="entry name" value="Porin_Gram-ve"/>
</dbReference>
<comment type="similarity">
    <text evidence="2">Belongs to the Gram-negative porin family.</text>
</comment>
<evidence type="ECO:0000313" key="11">
    <source>
        <dbReference type="Proteomes" id="UP000000748"/>
    </source>
</evidence>
<feature type="signal peptide" evidence="9">
    <location>
        <begin position="1"/>
        <end position="44"/>
    </location>
</feature>
<evidence type="ECO:0000256" key="2">
    <source>
        <dbReference type="ARBA" id="ARBA00007539"/>
    </source>
</evidence>
<dbReference type="EMBL" id="CU928162">
    <property type="protein sequence ID" value="CAR08418.2"/>
    <property type="molecule type" value="Genomic_DNA"/>
</dbReference>
<keyword evidence="7" id="KW-0472">Membrane</keyword>
<dbReference type="GO" id="GO:0015288">
    <property type="term" value="F:porin activity"/>
    <property type="evidence" value="ECO:0007669"/>
    <property type="project" value="UniProtKB-KW"/>
</dbReference>
<dbReference type="Proteomes" id="UP000000748">
    <property type="component" value="Chromosome"/>
</dbReference>
<evidence type="ECO:0000256" key="1">
    <source>
        <dbReference type="ARBA" id="ARBA00004571"/>
    </source>
</evidence>
<dbReference type="InterPro" id="IPR033900">
    <property type="entry name" value="Gram_neg_porin_domain"/>
</dbReference>
<keyword evidence="4" id="KW-0812">Transmembrane</keyword>
<keyword evidence="3" id="KW-1134">Transmembrane beta strand</keyword>
<dbReference type="SUPFAM" id="SSF56935">
    <property type="entry name" value="Porins"/>
    <property type="match status" value="1"/>
</dbReference>